<evidence type="ECO:0000256" key="1">
    <source>
        <dbReference type="SAM" id="Phobius"/>
    </source>
</evidence>
<accession>A0ABQ3UQS0</accession>
<keyword evidence="1" id="KW-1133">Transmembrane helix</keyword>
<comment type="caution">
    <text evidence="2">The sequence shown here is derived from an EMBL/GenBank/DDBJ whole genome shotgun (WGS) entry which is preliminary data.</text>
</comment>
<feature type="transmembrane region" description="Helical" evidence="1">
    <location>
        <begin position="52"/>
        <end position="69"/>
    </location>
</feature>
<keyword evidence="1" id="KW-0472">Membrane</keyword>
<organism evidence="2 3">
    <name type="scientific">Ktedonobacter robiniae</name>
    <dbReference type="NCBI Taxonomy" id="2778365"/>
    <lineage>
        <taxon>Bacteria</taxon>
        <taxon>Bacillati</taxon>
        <taxon>Chloroflexota</taxon>
        <taxon>Ktedonobacteria</taxon>
        <taxon>Ktedonobacterales</taxon>
        <taxon>Ktedonobacteraceae</taxon>
        <taxon>Ktedonobacter</taxon>
    </lineage>
</organism>
<reference evidence="2 3" key="1">
    <citation type="journal article" date="2021" name="Int. J. Syst. Evol. Microbiol.">
        <title>Reticulibacter mediterranei gen. nov., sp. nov., within the new family Reticulibacteraceae fam. nov., and Ktedonospora formicarum gen. nov., sp. nov., Ktedonobacter robiniae sp. nov., Dictyobacter formicarum sp. nov. and Dictyobacter arantiisoli sp. nov., belonging to the class Ktedonobacteria.</title>
        <authorList>
            <person name="Yabe S."/>
            <person name="Zheng Y."/>
            <person name="Wang C.M."/>
            <person name="Sakai Y."/>
            <person name="Abe K."/>
            <person name="Yokota A."/>
            <person name="Donadio S."/>
            <person name="Cavaletti L."/>
            <person name="Monciardini P."/>
        </authorList>
    </citation>
    <scope>NUCLEOTIDE SEQUENCE [LARGE SCALE GENOMIC DNA]</scope>
    <source>
        <strain evidence="2 3">SOSP1-30</strain>
    </source>
</reference>
<proteinExistence type="predicted"/>
<evidence type="ECO:0000313" key="3">
    <source>
        <dbReference type="Proteomes" id="UP000654345"/>
    </source>
</evidence>
<dbReference type="Proteomes" id="UP000654345">
    <property type="component" value="Unassembled WGS sequence"/>
</dbReference>
<sequence length="166" mass="17935">MCRFEREHKYENAWVRQGILFGALLGLIHIGYNLINNLAPANLTVNGLLNNSLLFAVVIFTSIAGYIAARKTGQMKLGTYAGLCTGLLSIVIGVCALFLITFAFMGIIRQNAFMLDDFHRSGMKSIDEFIIEDALGATMVGTFLSLFTGGICGTVGGCLGKTLKGW</sequence>
<keyword evidence="3" id="KW-1185">Reference proteome</keyword>
<name>A0ABQ3UQS0_9CHLR</name>
<keyword evidence="1" id="KW-0812">Transmembrane</keyword>
<feature type="transmembrane region" description="Helical" evidence="1">
    <location>
        <begin position="134"/>
        <end position="159"/>
    </location>
</feature>
<protein>
    <recommendedName>
        <fullName evidence="4">DUF4199 domain-containing protein</fullName>
    </recommendedName>
</protein>
<evidence type="ECO:0008006" key="4">
    <source>
        <dbReference type="Google" id="ProtNLM"/>
    </source>
</evidence>
<evidence type="ECO:0000313" key="2">
    <source>
        <dbReference type="EMBL" id="GHO55091.1"/>
    </source>
</evidence>
<feature type="transmembrane region" description="Helical" evidence="1">
    <location>
        <begin position="81"/>
        <end position="108"/>
    </location>
</feature>
<gene>
    <name evidence="2" type="ORF">KSB_35660</name>
</gene>
<dbReference type="EMBL" id="BNJG01000001">
    <property type="protein sequence ID" value="GHO55091.1"/>
    <property type="molecule type" value="Genomic_DNA"/>
</dbReference>
<dbReference type="RefSeq" id="WP_201371730.1">
    <property type="nucleotide sequence ID" value="NZ_BNJG01000001.1"/>
</dbReference>
<feature type="transmembrane region" description="Helical" evidence="1">
    <location>
        <begin position="13"/>
        <end position="32"/>
    </location>
</feature>